<evidence type="ECO:0000313" key="2">
    <source>
        <dbReference type="Proteomes" id="UP000811246"/>
    </source>
</evidence>
<organism evidence="1 2">
    <name type="scientific">Carya illinoinensis</name>
    <name type="common">Pecan</name>
    <dbReference type="NCBI Taxonomy" id="32201"/>
    <lineage>
        <taxon>Eukaryota</taxon>
        <taxon>Viridiplantae</taxon>
        <taxon>Streptophyta</taxon>
        <taxon>Embryophyta</taxon>
        <taxon>Tracheophyta</taxon>
        <taxon>Spermatophyta</taxon>
        <taxon>Magnoliopsida</taxon>
        <taxon>eudicotyledons</taxon>
        <taxon>Gunneridae</taxon>
        <taxon>Pentapetalae</taxon>
        <taxon>rosids</taxon>
        <taxon>fabids</taxon>
        <taxon>Fagales</taxon>
        <taxon>Juglandaceae</taxon>
        <taxon>Carya</taxon>
    </lineage>
</organism>
<accession>A0A922JN15</accession>
<protein>
    <submittedName>
        <fullName evidence="1">Uncharacterized protein</fullName>
    </submittedName>
</protein>
<comment type="caution">
    <text evidence="1">The sequence shown here is derived from an EMBL/GenBank/DDBJ whole genome shotgun (WGS) entry which is preliminary data.</text>
</comment>
<gene>
    <name evidence="1" type="ORF">I3842_05G173700</name>
</gene>
<evidence type="ECO:0000313" key="1">
    <source>
        <dbReference type="EMBL" id="KAG6713855.1"/>
    </source>
</evidence>
<sequence length="208" mass="24555">MKLSSSRHQKRRRSAIWFLLPRYISPFLFFSSHPSLSQHTTLRPRLFKICRAIRVLQFVGLPKSLCRRQRLARLLWTTITLSLLRYVLTLTTPTHVDPNAQILLSESFFPLCSTTYGQYHRRFSPSRIELNSSHHLTRLHRFIASISTDMYCTTLFEVLQGHFQRHTVFRSLNSTGSLHVIRYDIRNIRCILVLTYLCDMNSLKLLEF</sequence>
<dbReference type="AlphaFoldDB" id="A0A922JN15"/>
<dbReference type="Proteomes" id="UP000811246">
    <property type="component" value="Chromosome 5"/>
</dbReference>
<dbReference type="EMBL" id="CM031829">
    <property type="protein sequence ID" value="KAG6713855.1"/>
    <property type="molecule type" value="Genomic_DNA"/>
</dbReference>
<proteinExistence type="predicted"/>
<name>A0A922JN15_CARIL</name>
<reference evidence="1" key="1">
    <citation type="submission" date="2021-01" db="EMBL/GenBank/DDBJ databases">
        <authorList>
            <person name="Lovell J.T."/>
            <person name="Bentley N."/>
            <person name="Bhattarai G."/>
            <person name="Jenkins J.W."/>
            <person name="Sreedasyam A."/>
            <person name="Alarcon Y."/>
            <person name="Bock C."/>
            <person name="Boston L."/>
            <person name="Carlson J."/>
            <person name="Cervantes K."/>
            <person name="Clermont K."/>
            <person name="Krom N."/>
            <person name="Kubenka K."/>
            <person name="Mamidi S."/>
            <person name="Mattison C."/>
            <person name="Monteros M."/>
            <person name="Pisani C."/>
            <person name="Plott C."/>
            <person name="Rajasekar S."/>
            <person name="Rhein H.S."/>
            <person name="Rohla C."/>
            <person name="Song M."/>
            <person name="Hilaire R.S."/>
            <person name="Shu S."/>
            <person name="Wells L."/>
            <person name="Wang X."/>
            <person name="Webber J."/>
            <person name="Heerema R.J."/>
            <person name="Klein P."/>
            <person name="Conner P."/>
            <person name="Grauke L."/>
            <person name="Grimwood J."/>
            <person name="Schmutz J."/>
            <person name="Randall J.J."/>
        </authorList>
    </citation>
    <scope>NUCLEOTIDE SEQUENCE</scope>
    <source>
        <tissue evidence="1">Leaf</tissue>
    </source>
</reference>